<keyword evidence="1" id="KW-0812">Transmembrane</keyword>
<organism evidence="2 3">
    <name type="scientific">Sinomicrobium pectinilyticum</name>
    <dbReference type="NCBI Taxonomy" id="1084421"/>
    <lineage>
        <taxon>Bacteria</taxon>
        <taxon>Pseudomonadati</taxon>
        <taxon>Bacteroidota</taxon>
        <taxon>Flavobacteriia</taxon>
        <taxon>Flavobacteriales</taxon>
        <taxon>Flavobacteriaceae</taxon>
        <taxon>Sinomicrobium</taxon>
    </lineage>
</organism>
<name>A0A3N0EFM2_SINP1</name>
<keyword evidence="3" id="KW-1185">Reference proteome</keyword>
<proteinExistence type="predicted"/>
<dbReference type="OrthoDB" id="772949at2"/>
<comment type="caution">
    <text evidence="2">The sequence shown here is derived from an EMBL/GenBank/DDBJ whole genome shotgun (WGS) entry which is preliminary data.</text>
</comment>
<reference evidence="2 3" key="1">
    <citation type="submission" date="2018-10" db="EMBL/GenBank/DDBJ databases">
        <title>Sinomicrobium pectinilyticum sp. nov., a pectinase-producing bacterium isolated from alkaline and saline soil, and emended description of the genus Sinomicrobium.</title>
        <authorList>
            <person name="Cheng B."/>
            <person name="Li C."/>
            <person name="Lai Q."/>
            <person name="Du M."/>
            <person name="Shao Z."/>
            <person name="Xu P."/>
            <person name="Yang C."/>
        </authorList>
    </citation>
    <scope>NUCLEOTIDE SEQUENCE [LARGE SCALE GENOMIC DNA]</scope>
    <source>
        <strain evidence="2 3">5DNS001</strain>
    </source>
</reference>
<evidence type="ECO:0000313" key="2">
    <source>
        <dbReference type="EMBL" id="RNL86680.1"/>
    </source>
</evidence>
<evidence type="ECO:0000256" key="1">
    <source>
        <dbReference type="SAM" id="Phobius"/>
    </source>
</evidence>
<sequence>MKMKLIASLKIWILIYPLLTLFLYFFQETLSGIPIYLRTLLITLILVPFLVFIGLPSLNRLLERISPKDNNSSIDV</sequence>
<keyword evidence="1" id="KW-1133">Transmembrane helix</keyword>
<feature type="transmembrane region" description="Helical" evidence="1">
    <location>
        <begin position="7"/>
        <end position="27"/>
    </location>
</feature>
<gene>
    <name evidence="2" type="ORF">ED312_11135</name>
</gene>
<accession>A0A3N0EFM2</accession>
<dbReference type="AlphaFoldDB" id="A0A3N0EFM2"/>
<dbReference type="EMBL" id="RJTM01000078">
    <property type="protein sequence ID" value="RNL86680.1"/>
    <property type="molecule type" value="Genomic_DNA"/>
</dbReference>
<protein>
    <submittedName>
        <fullName evidence="2">Uncharacterized protein</fullName>
    </submittedName>
</protein>
<evidence type="ECO:0000313" key="3">
    <source>
        <dbReference type="Proteomes" id="UP000267469"/>
    </source>
</evidence>
<feature type="transmembrane region" description="Helical" evidence="1">
    <location>
        <begin position="33"/>
        <end position="55"/>
    </location>
</feature>
<dbReference type="Proteomes" id="UP000267469">
    <property type="component" value="Unassembled WGS sequence"/>
</dbReference>
<keyword evidence="1" id="KW-0472">Membrane</keyword>